<sequence>MTTPTCPAQGANLISVPPSSTPALLTVITATVALLAGCGGASVMCGPCPGNRVQLTADQSVAAGSTYELCDGRSPCEEGAWAAPVFTVSLPGSAEDYSRVTMEAAVRDRSGREVGRGKATFPEYRPMTDEGCQCRDAWVELQVKVVG</sequence>
<dbReference type="AlphaFoldDB" id="A0A1G8YCM5"/>
<evidence type="ECO:0000313" key="1">
    <source>
        <dbReference type="EMBL" id="SDK00174.1"/>
    </source>
</evidence>
<gene>
    <name evidence="1" type="ORF">SAMN05421874_104345</name>
</gene>
<organism evidence="1 2">
    <name type="scientific">Nonomuraea maritima</name>
    <dbReference type="NCBI Taxonomy" id="683260"/>
    <lineage>
        <taxon>Bacteria</taxon>
        <taxon>Bacillati</taxon>
        <taxon>Actinomycetota</taxon>
        <taxon>Actinomycetes</taxon>
        <taxon>Streptosporangiales</taxon>
        <taxon>Streptosporangiaceae</taxon>
        <taxon>Nonomuraea</taxon>
    </lineage>
</organism>
<dbReference type="OrthoDB" id="3541233at2"/>
<reference evidence="1 2" key="1">
    <citation type="submission" date="2016-10" db="EMBL/GenBank/DDBJ databases">
        <authorList>
            <person name="de Groot N.N."/>
        </authorList>
    </citation>
    <scope>NUCLEOTIDE SEQUENCE [LARGE SCALE GENOMIC DNA]</scope>
    <source>
        <strain evidence="1 2">CGMCC 4.5681</strain>
    </source>
</reference>
<dbReference type="RefSeq" id="WP_143022006.1">
    <property type="nucleotide sequence ID" value="NZ_FNFB01000004.1"/>
</dbReference>
<accession>A0A1G8YCM5</accession>
<keyword evidence="2" id="KW-1185">Reference proteome</keyword>
<dbReference type="Proteomes" id="UP000198683">
    <property type="component" value="Unassembled WGS sequence"/>
</dbReference>
<name>A0A1G8YCM5_9ACTN</name>
<dbReference type="STRING" id="683260.SAMN05421874_104345"/>
<protein>
    <submittedName>
        <fullName evidence="1">Uncharacterized protein</fullName>
    </submittedName>
</protein>
<dbReference type="EMBL" id="FNFB01000004">
    <property type="protein sequence ID" value="SDK00174.1"/>
    <property type="molecule type" value="Genomic_DNA"/>
</dbReference>
<evidence type="ECO:0000313" key="2">
    <source>
        <dbReference type="Proteomes" id="UP000198683"/>
    </source>
</evidence>
<proteinExistence type="predicted"/>